<evidence type="ECO:0000256" key="4">
    <source>
        <dbReference type="ARBA" id="ARBA00022833"/>
    </source>
</evidence>
<proteinExistence type="predicted"/>
<dbReference type="Pfam" id="PF05853">
    <property type="entry name" value="BKACE"/>
    <property type="match status" value="1"/>
</dbReference>
<evidence type="ECO:0000313" key="6">
    <source>
        <dbReference type="Proteomes" id="UP000290204"/>
    </source>
</evidence>
<keyword evidence="6" id="KW-1185">Reference proteome</keyword>
<organism evidence="5 6">
    <name type="scientific">Lacibacter luteus</name>
    <dbReference type="NCBI Taxonomy" id="2508719"/>
    <lineage>
        <taxon>Bacteria</taxon>
        <taxon>Pseudomonadati</taxon>
        <taxon>Bacteroidota</taxon>
        <taxon>Chitinophagia</taxon>
        <taxon>Chitinophagales</taxon>
        <taxon>Chitinophagaceae</taxon>
        <taxon>Lacibacter</taxon>
    </lineage>
</organism>
<evidence type="ECO:0000256" key="3">
    <source>
        <dbReference type="ARBA" id="ARBA00022723"/>
    </source>
</evidence>
<comment type="cofactor">
    <cofactor evidence="1">
        <name>Zn(2+)</name>
        <dbReference type="ChEBI" id="CHEBI:29105"/>
    </cofactor>
</comment>
<dbReference type="InterPro" id="IPR013785">
    <property type="entry name" value="Aldolase_TIM"/>
</dbReference>
<gene>
    <name evidence="5" type="ORF">ESA94_21130</name>
</gene>
<evidence type="ECO:0000256" key="2">
    <source>
        <dbReference type="ARBA" id="ARBA00022679"/>
    </source>
</evidence>
<evidence type="ECO:0000313" key="5">
    <source>
        <dbReference type="EMBL" id="RXK57438.1"/>
    </source>
</evidence>
<keyword evidence="2" id="KW-0808">Transferase</keyword>
<dbReference type="OrthoDB" id="63399at2"/>
<dbReference type="EMBL" id="SDHW01000011">
    <property type="protein sequence ID" value="RXK57438.1"/>
    <property type="molecule type" value="Genomic_DNA"/>
</dbReference>
<dbReference type="AlphaFoldDB" id="A0A4Q1CDA4"/>
<evidence type="ECO:0000256" key="1">
    <source>
        <dbReference type="ARBA" id="ARBA00001947"/>
    </source>
</evidence>
<comment type="caution">
    <text evidence="5">The sequence shown here is derived from an EMBL/GenBank/DDBJ whole genome shotgun (WGS) entry which is preliminary data.</text>
</comment>
<sequence>MPENTIINFCPTGMVPTTGDTPHVPVQVQQIIEEVHAAYELGITIAHLHARNSDETATSDPKVYQAIVEGVRRHCPDLLICLSTSGRNTKSFAARSAVIELQPDMCSLTLSSLNFINQASVNTPDTIVALADKMQAYGVNPELECFDMGMINYGKYLIEKEIIQGPFYWNLLFGNIAGMQAELTQMGNAIREIQTINNSQHFIALGALGARQLPVNAIAIASGYGVRVGLEDNTWYDRKRTIPASNMALLKRIHQLLALHERKVMPSRLLGEKGFYNHAVHTR</sequence>
<dbReference type="PANTHER" id="PTHR37418">
    <property type="entry name" value="3-KETO-5-AMINOHEXANOATE CLEAVAGE ENZYME-RELATED"/>
    <property type="match status" value="1"/>
</dbReference>
<accession>A0A4Q1CDA4</accession>
<dbReference type="GO" id="GO:0043720">
    <property type="term" value="F:3-keto-5-aminohexanoate cleavage activity"/>
    <property type="evidence" value="ECO:0007669"/>
    <property type="project" value="InterPro"/>
</dbReference>
<keyword evidence="4" id="KW-0862">Zinc</keyword>
<dbReference type="InterPro" id="IPR008567">
    <property type="entry name" value="BKACE"/>
</dbReference>
<keyword evidence="3" id="KW-0479">Metal-binding</keyword>
<dbReference type="RefSeq" id="WP_129132958.1">
    <property type="nucleotide sequence ID" value="NZ_SDHW01000011.1"/>
</dbReference>
<reference evidence="5 6" key="1">
    <citation type="submission" date="2019-01" db="EMBL/GenBank/DDBJ databases">
        <title>Lacibacter sp. strain TTM-7.</title>
        <authorList>
            <person name="Chen W.-M."/>
        </authorList>
    </citation>
    <scope>NUCLEOTIDE SEQUENCE [LARGE SCALE GENOMIC DNA]</scope>
    <source>
        <strain evidence="5 6">TTM-7</strain>
    </source>
</reference>
<dbReference type="Gene3D" id="3.20.20.70">
    <property type="entry name" value="Aldolase class I"/>
    <property type="match status" value="1"/>
</dbReference>
<protein>
    <submittedName>
        <fullName evidence="5">3-keto-5-aminohexanoate cleavage protein</fullName>
    </submittedName>
</protein>
<name>A0A4Q1CDA4_9BACT</name>
<dbReference type="PANTHER" id="PTHR37418:SF2">
    <property type="entry name" value="3-KETO-5-AMINOHEXANOATE CLEAVAGE ENZYME"/>
    <property type="match status" value="1"/>
</dbReference>
<dbReference type="GO" id="GO:0046872">
    <property type="term" value="F:metal ion binding"/>
    <property type="evidence" value="ECO:0007669"/>
    <property type="project" value="UniProtKB-KW"/>
</dbReference>
<dbReference type="Proteomes" id="UP000290204">
    <property type="component" value="Unassembled WGS sequence"/>
</dbReference>